<dbReference type="InterPro" id="IPR001296">
    <property type="entry name" value="Glyco_trans_1"/>
</dbReference>
<evidence type="ECO:0000259" key="2">
    <source>
        <dbReference type="Pfam" id="PF13439"/>
    </source>
</evidence>
<gene>
    <name evidence="3" type="ORF">P872_01660</name>
</gene>
<feature type="domain" description="Glycosyl transferase family 1" evidence="1">
    <location>
        <begin position="185"/>
        <end position="348"/>
    </location>
</feature>
<evidence type="ECO:0000313" key="3">
    <source>
        <dbReference type="EMBL" id="ERM83995.1"/>
    </source>
</evidence>
<dbReference type="Proteomes" id="UP000016843">
    <property type="component" value="Unassembled WGS sequence"/>
</dbReference>
<reference evidence="3 4" key="1">
    <citation type="journal article" date="2013" name="Genome Announc.">
        <title>Draft Genome Sequence of the Psychrophilic and Alkaliphilic Rhodonellum psychrophilum Strain GCM71T.</title>
        <authorList>
            <person name="Hauptmann A.L."/>
            <person name="Glaring M.A."/>
            <person name="Hallin P.F."/>
            <person name="Prieme A."/>
            <person name="Stougaard P."/>
        </authorList>
    </citation>
    <scope>NUCLEOTIDE SEQUENCE [LARGE SCALE GENOMIC DNA]</scope>
    <source>
        <strain evidence="3 4">GCM71</strain>
    </source>
</reference>
<dbReference type="AlphaFoldDB" id="U5BTP7"/>
<proteinExistence type="predicted"/>
<accession>U5BTP7</accession>
<sequence length="380" mass="43144">MDGGHDDSKRYESMNHICFVIHSLQPGGMERVFSVLLNDFVKREGVKVDLILYGIKRDVFYNIDPSIQIHLPDFPFDPERRGISTVKTVFFLRKKIKALNPEAVLSFGVLWNNLVLLATKGLGIPVFVSDRSQPDKPLSPLQEKLRKYLYPGAYGIIAQTQKAKEVYQKIYRHNNMTVIGNPIVQEMPIDEKRKEILMVARLIQSKHQNELIEIFASLPKNDWELTLVGDDHLKQNNKLAWKKLAEDLGVGNRVNFEGMQKDVEKYYGRASIFAFSSSSEGFPNVIGEAMAAKLPVIAYDCVAGPSDLIENGVNGYLIPLHDKILFAEKLLLLMENEELRNKMGEDAKISIKSFSSKEICNAYFDFMSSVKTNIQEVNKL</sequence>
<dbReference type="InterPro" id="IPR028098">
    <property type="entry name" value="Glyco_trans_4-like_N"/>
</dbReference>
<dbReference type="Gene3D" id="3.40.50.2000">
    <property type="entry name" value="Glycogen Phosphorylase B"/>
    <property type="match status" value="2"/>
</dbReference>
<dbReference type="SUPFAM" id="SSF53756">
    <property type="entry name" value="UDP-Glycosyltransferase/glycogen phosphorylase"/>
    <property type="match status" value="1"/>
</dbReference>
<dbReference type="PANTHER" id="PTHR12526">
    <property type="entry name" value="GLYCOSYLTRANSFERASE"/>
    <property type="match status" value="1"/>
</dbReference>
<dbReference type="GO" id="GO:0016757">
    <property type="term" value="F:glycosyltransferase activity"/>
    <property type="evidence" value="ECO:0007669"/>
    <property type="project" value="InterPro"/>
</dbReference>
<evidence type="ECO:0008006" key="5">
    <source>
        <dbReference type="Google" id="ProtNLM"/>
    </source>
</evidence>
<keyword evidence="4" id="KW-1185">Reference proteome</keyword>
<evidence type="ECO:0000259" key="1">
    <source>
        <dbReference type="Pfam" id="PF00534"/>
    </source>
</evidence>
<feature type="domain" description="Glycosyltransferase subfamily 4-like N-terminal" evidence="2">
    <location>
        <begin position="26"/>
        <end position="183"/>
    </location>
</feature>
<name>U5BTP7_9BACT</name>
<dbReference type="Pfam" id="PF13439">
    <property type="entry name" value="Glyco_transf_4"/>
    <property type="match status" value="1"/>
</dbReference>
<comment type="caution">
    <text evidence="3">The sequence shown here is derived from an EMBL/GenBank/DDBJ whole genome shotgun (WGS) entry which is preliminary data.</text>
</comment>
<organism evidence="3 4">
    <name type="scientific">Rhodonellum psychrophilum GCM71 = DSM 17998</name>
    <dbReference type="NCBI Taxonomy" id="1123057"/>
    <lineage>
        <taxon>Bacteria</taxon>
        <taxon>Pseudomonadati</taxon>
        <taxon>Bacteroidota</taxon>
        <taxon>Cytophagia</taxon>
        <taxon>Cytophagales</taxon>
        <taxon>Cytophagaceae</taxon>
        <taxon>Rhodonellum</taxon>
    </lineage>
</organism>
<dbReference type="Pfam" id="PF00534">
    <property type="entry name" value="Glycos_transf_1"/>
    <property type="match status" value="1"/>
</dbReference>
<evidence type="ECO:0000313" key="4">
    <source>
        <dbReference type="Proteomes" id="UP000016843"/>
    </source>
</evidence>
<dbReference type="EMBL" id="AWXR01000008">
    <property type="protein sequence ID" value="ERM83995.1"/>
    <property type="molecule type" value="Genomic_DNA"/>
</dbReference>
<dbReference type="eggNOG" id="COG0438">
    <property type="taxonomic scope" value="Bacteria"/>
</dbReference>
<protein>
    <recommendedName>
        <fullName evidence="5">Glycosyl transferase family 1 domain-containing protein</fullName>
    </recommendedName>
</protein>